<feature type="region of interest" description="Disordered" evidence="2">
    <location>
        <begin position="1"/>
        <end position="62"/>
    </location>
</feature>
<keyword evidence="4" id="KW-1185">Reference proteome</keyword>
<organism evidence="3 4">
    <name type="scientific">Oryzias javanicus</name>
    <name type="common">Javanese ricefish</name>
    <name type="synonym">Aplocheilus javanicus</name>
    <dbReference type="NCBI Taxonomy" id="123683"/>
    <lineage>
        <taxon>Eukaryota</taxon>
        <taxon>Metazoa</taxon>
        <taxon>Chordata</taxon>
        <taxon>Craniata</taxon>
        <taxon>Vertebrata</taxon>
        <taxon>Euteleostomi</taxon>
        <taxon>Actinopterygii</taxon>
        <taxon>Neopterygii</taxon>
        <taxon>Teleostei</taxon>
        <taxon>Neoteleostei</taxon>
        <taxon>Acanthomorphata</taxon>
        <taxon>Ovalentaria</taxon>
        <taxon>Atherinomorphae</taxon>
        <taxon>Beloniformes</taxon>
        <taxon>Adrianichthyidae</taxon>
        <taxon>Oryziinae</taxon>
        <taxon>Oryzias</taxon>
    </lineage>
</organism>
<dbReference type="AlphaFoldDB" id="A0A437C4C1"/>
<evidence type="ECO:0000313" key="4">
    <source>
        <dbReference type="Proteomes" id="UP000283210"/>
    </source>
</evidence>
<name>A0A437C4C1_ORYJA</name>
<accession>A0A437C4C1</accession>
<evidence type="ECO:0000256" key="1">
    <source>
        <dbReference type="SAM" id="Coils"/>
    </source>
</evidence>
<reference evidence="3 4" key="2">
    <citation type="submission" date="2019-01" db="EMBL/GenBank/DDBJ databases">
        <title>A chromosome length genome reference of the Java medaka (oryzias javanicus).</title>
        <authorList>
            <person name="Herpin A."/>
            <person name="Takehana Y."/>
            <person name="Naruse K."/>
            <person name="Ansai S."/>
            <person name="Kawaguchi M."/>
        </authorList>
    </citation>
    <scope>NUCLEOTIDE SEQUENCE [LARGE SCALE GENOMIC DNA]</scope>
    <source>
        <strain evidence="3">RS831</strain>
        <tissue evidence="3">Whole body</tissue>
    </source>
</reference>
<protein>
    <submittedName>
        <fullName evidence="3">Uncharacterized protein</fullName>
    </submittedName>
</protein>
<proteinExistence type="predicted"/>
<gene>
    <name evidence="3" type="ORF">OJAV_G00216930</name>
</gene>
<feature type="compositionally biased region" description="Pro residues" evidence="2">
    <location>
        <begin position="14"/>
        <end position="23"/>
    </location>
</feature>
<dbReference type="Proteomes" id="UP000283210">
    <property type="component" value="Chromosome 22"/>
</dbReference>
<evidence type="ECO:0000256" key="2">
    <source>
        <dbReference type="SAM" id="MobiDB-lite"/>
    </source>
</evidence>
<evidence type="ECO:0000313" key="3">
    <source>
        <dbReference type="EMBL" id="RVE57529.1"/>
    </source>
</evidence>
<dbReference type="OrthoDB" id="424503at2759"/>
<dbReference type="EMBL" id="CM012458">
    <property type="protein sequence ID" value="RVE57529.1"/>
    <property type="molecule type" value="Genomic_DNA"/>
</dbReference>
<sequence>MKVDRRSDAEQNSSPPPPPPLPAEQPSHLPLDSSDPCWLSSELQGSSEGRSSGGRPDGSTVLEFFSDRPAELTFSQERNNLHAMEVTQRFFETVSAQLELWCHRKILEAEQQAELRAQVDKKELLQQISTLEAELQKLKTNENGEN</sequence>
<reference evidence="3 4" key="1">
    <citation type="submission" date="2018-11" db="EMBL/GenBank/DDBJ databases">
        <authorList>
            <person name="Lopez-Roques C."/>
            <person name="Donnadieu C."/>
            <person name="Bouchez O."/>
            <person name="Klopp C."/>
            <person name="Cabau C."/>
            <person name="Zahm M."/>
        </authorList>
    </citation>
    <scope>NUCLEOTIDE SEQUENCE [LARGE SCALE GENOMIC DNA]</scope>
    <source>
        <strain evidence="3">RS831</strain>
        <tissue evidence="3">Whole body</tissue>
    </source>
</reference>
<feature type="coiled-coil region" evidence="1">
    <location>
        <begin position="114"/>
        <end position="141"/>
    </location>
</feature>
<feature type="compositionally biased region" description="Low complexity" evidence="2">
    <location>
        <begin position="39"/>
        <end position="50"/>
    </location>
</feature>
<keyword evidence="1" id="KW-0175">Coiled coil</keyword>